<dbReference type="RefSeq" id="WP_087885381.1">
    <property type="nucleotide sequence ID" value="NZ_CP021748.1"/>
</dbReference>
<sequence>MAKPDDGGDSGVFSGIDPDALKRTIESIRRDHERLSNAASYYKTELARFGIGAEELRDVLRVANWARDELPLLKRRYHLSMSDDSSPYPGGKGMVRVNEARVTRGANAKAAKDAKRAAVLAKKDPKGLTSSEFDELNTLMATNHDEYPFAEKFAAALGAKRSLQFWEQASRLGDDPGYGRTSDFKHQDELDDLQRNLSLAFAQATNSDTPAMNRWKKEMVEIGDEPVREPGPPPHSDSGGPKGFVVMSNLMRVGDYDDKFLTSYGKALMKEDKEVLGRSDSGWTAWSAGGGTLNHMGNDKGADPMTGYMKALANSPDAATEFFTDKQKDDGGKAKSNFTYLFEERKWADDSMEGKRSVTGRNSMAWAIAAATTGHRAGEPATIADLKHSKEQAGLFSDLVKSISADQDRLRDHAYMSDSFASAAAEYMPDLHRGLDTDKTNGAKLFPTSGASAEISDPDAARFLHTVARNQEGYDVLNVSQHAYAAALMEQQAKHPDAYPLNSEDTLKKISYDTGLFQGMIAEGRHFQGDKDDADARARDDAWKAHASTWGGSVVGSATVIATEPFTGPGGILLGGLVGTASTEVFNGIINGFGDDGGKEEKAQVYQNVKDMGQVKTSAIVTSQEAVKAATGSEEFESLAGGEAGRGFADANAAIDQSRAEHTVK</sequence>
<reference evidence="1 2" key="1">
    <citation type="submission" date="2017-05" db="EMBL/GenBank/DDBJ databases">
        <title>Streptomyces alboflavus Genome sequencing and assembly.</title>
        <authorList>
            <person name="Wang Y."/>
            <person name="Du B."/>
            <person name="Ding Y."/>
            <person name="Liu H."/>
            <person name="Hou Q."/>
            <person name="Liu K."/>
            <person name="Wang C."/>
            <person name="Yao L."/>
        </authorList>
    </citation>
    <scope>NUCLEOTIDE SEQUENCE [LARGE SCALE GENOMIC DNA]</scope>
    <source>
        <strain evidence="1 2">MDJK44</strain>
    </source>
</reference>
<protein>
    <recommendedName>
        <fullName evidence="3">AG2 protein</fullName>
    </recommendedName>
</protein>
<organism evidence="1 2">
    <name type="scientific">Streptomyces alboflavus</name>
    <dbReference type="NCBI Taxonomy" id="67267"/>
    <lineage>
        <taxon>Bacteria</taxon>
        <taxon>Bacillati</taxon>
        <taxon>Actinomycetota</taxon>
        <taxon>Actinomycetes</taxon>
        <taxon>Kitasatosporales</taxon>
        <taxon>Streptomycetaceae</taxon>
        <taxon>Streptomyces</taxon>
    </lineage>
</organism>
<name>A0A1Z1WGJ7_9ACTN</name>
<dbReference type="KEGG" id="salf:SMD44_05040"/>
<evidence type="ECO:0000313" key="1">
    <source>
        <dbReference type="EMBL" id="ARX85576.1"/>
    </source>
</evidence>
<evidence type="ECO:0000313" key="2">
    <source>
        <dbReference type="Proteomes" id="UP000195880"/>
    </source>
</evidence>
<dbReference type="AlphaFoldDB" id="A0A1Z1WGJ7"/>
<dbReference type="OrthoDB" id="3846417at2"/>
<accession>A0A1Z1WGJ7</accession>
<evidence type="ECO:0008006" key="3">
    <source>
        <dbReference type="Google" id="ProtNLM"/>
    </source>
</evidence>
<keyword evidence="2" id="KW-1185">Reference proteome</keyword>
<dbReference type="EMBL" id="CP021748">
    <property type="protein sequence ID" value="ARX85576.1"/>
    <property type="molecule type" value="Genomic_DNA"/>
</dbReference>
<dbReference type="Proteomes" id="UP000195880">
    <property type="component" value="Chromosome"/>
</dbReference>
<proteinExistence type="predicted"/>
<gene>
    <name evidence="1" type="ORF">SMD44_05040</name>
</gene>